<protein>
    <submittedName>
        <fullName evidence="1">Uncharacterized protein</fullName>
    </submittedName>
</protein>
<dbReference type="EMBL" id="ACIL03000016">
    <property type="protein sequence ID" value="ESL02461.1"/>
    <property type="molecule type" value="Genomic_DNA"/>
</dbReference>
<gene>
    <name evidence="1" type="ORF">GCWU0000282_002597</name>
</gene>
<organism evidence="1 2">
    <name type="scientific">Catonella morbi ATCC 51271</name>
    <dbReference type="NCBI Taxonomy" id="592026"/>
    <lineage>
        <taxon>Bacteria</taxon>
        <taxon>Bacillati</taxon>
        <taxon>Bacillota</taxon>
        <taxon>Clostridia</taxon>
        <taxon>Lachnospirales</taxon>
        <taxon>Lachnospiraceae</taxon>
        <taxon>Catonella</taxon>
    </lineage>
</organism>
<dbReference type="Proteomes" id="UP000018227">
    <property type="component" value="Unassembled WGS sequence"/>
</dbReference>
<evidence type="ECO:0000313" key="1">
    <source>
        <dbReference type="EMBL" id="ESL02461.1"/>
    </source>
</evidence>
<keyword evidence="2" id="KW-1185">Reference proteome</keyword>
<dbReference type="AlphaFoldDB" id="V2Y432"/>
<name>V2Y432_9FIRM</name>
<proteinExistence type="predicted"/>
<sequence>MISGKNTSYDSQISTYKAENFAFSKFRERYKKCTKLKGG</sequence>
<comment type="caution">
    <text evidence="1">The sequence shown here is derived from an EMBL/GenBank/DDBJ whole genome shotgun (WGS) entry which is preliminary data.</text>
</comment>
<dbReference type="HOGENOM" id="CLU_3306727_0_0_9"/>
<dbReference type="STRING" id="592026.GCWU0000282_002597"/>
<reference evidence="1 2" key="1">
    <citation type="submission" date="2013-06" db="EMBL/GenBank/DDBJ databases">
        <authorList>
            <person name="Weinstock G."/>
            <person name="Sodergren E."/>
            <person name="Clifton S."/>
            <person name="Fulton L."/>
            <person name="Fulton B."/>
            <person name="Courtney L."/>
            <person name="Fronick C."/>
            <person name="Harrison M."/>
            <person name="Strong C."/>
            <person name="Farmer C."/>
            <person name="Delahaunty K."/>
            <person name="Markovic C."/>
            <person name="Hall O."/>
            <person name="Minx P."/>
            <person name="Tomlinson C."/>
            <person name="Mitreva M."/>
            <person name="Nelson J."/>
            <person name="Hou S."/>
            <person name="Wollam A."/>
            <person name="Pepin K.H."/>
            <person name="Johnson M."/>
            <person name="Bhonagiri V."/>
            <person name="Nash W.E."/>
            <person name="Warren W."/>
            <person name="Chinwalla A."/>
            <person name="Mardis E.R."/>
            <person name="Wilson R.K."/>
        </authorList>
    </citation>
    <scope>NUCLEOTIDE SEQUENCE [LARGE SCALE GENOMIC DNA]</scope>
    <source>
        <strain evidence="1 2">ATCC 51271</strain>
    </source>
</reference>
<evidence type="ECO:0000313" key="2">
    <source>
        <dbReference type="Proteomes" id="UP000018227"/>
    </source>
</evidence>
<accession>V2Y432</accession>